<dbReference type="PROSITE" id="PS00108">
    <property type="entry name" value="PROTEIN_KINASE_ST"/>
    <property type="match status" value="1"/>
</dbReference>
<keyword evidence="6" id="KW-1185">Reference proteome</keyword>
<feature type="compositionally biased region" description="Polar residues" evidence="3">
    <location>
        <begin position="393"/>
        <end position="410"/>
    </location>
</feature>
<dbReference type="CDD" id="cd07831">
    <property type="entry name" value="STKc_MOK"/>
    <property type="match status" value="1"/>
</dbReference>
<dbReference type="PROSITE" id="PS50011">
    <property type="entry name" value="PROTEIN_KINASE_DOM"/>
    <property type="match status" value="1"/>
</dbReference>
<dbReference type="InterPro" id="IPR008271">
    <property type="entry name" value="Ser/Thr_kinase_AS"/>
</dbReference>
<dbReference type="AlphaFoldDB" id="A0A4Z1SQ61"/>
<keyword evidence="5" id="KW-0966">Cell projection</keyword>
<dbReference type="InterPro" id="IPR000719">
    <property type="entry name" value="Prot_kinase_dom"/>
</dbReference>
<keyword evidence="5" id="KW-0969">Cilium</keyword>
<dbReference type="Gene3D" id="3.30.200.20">
    <property type="entry name" value="Phosphorylase Kinase, domain 1"/>
    <property type="match status" value="1"/>
</dbReference>
<evidence type="ECO:0000256" key="2">
    <source>
        <dbReference type="ARBA" id="ARBA00022840"/>
    </source>
</evidence>
<dbReference type="PANTHER" id="PTHR24055">
    <property type="entry name" value="MITOGEN-ACTIVATED PROTEIN KINASE"/>
    <property type="match status" value="1"/>
</dbReference>
<dbReference type="SUPFAM" id="SSF56112">
    <property type="entry name" value="Protein kinase-like (PK-like)"/>
    <property type="match status" value="1"/>
</dbReference>
<evidence type="ECO:0000259" key="4">
    <source>
        <dbReference type="PROSITE" id="PS50011"/>
    </source>
</evidence>
<dbReference type="InterPro" id="IPR050117">
    <property type="entry name" value="MAPK"/>
</dbReference>
<keyword evidence="2" id="KW-0067">ATP-binding</keyword>
<feature type="compositionally biased region" description="Polar residues" evidence="3">
    <location>
        <begin position="492"/>
        <end position="501"/>
    </location>
</feature>
<gene>
    <name evidence="5" type="ORF">GMRT_14641</name>
</gene>
<sequence>MPEPTSTEITGEERGKASHKYVYVSKKGAGAFSDVITAQCVQTGEYAAIKRMKATFKSLQQVAGLREIQALRRLADQPFSIRLQEILFDHNTGRLALVFELMEMNLYELIKGRKYHLPEASIKWYMWQLLHAVRIAHSIGIFHRDIKPENILLDAKDNLKLSDFGSCRGIYTELPYTEYISTRWYRSPECLLTDGTYGPEMDIFGVGCVMFEVTALFPLFPGKDELDQINRIHAILGTPSREVLQRIRKGVKNNPIKGDFAPQKGSGLAKLIPHASPVAIDLIHKMLEYDPQRRITAEQALKHPFFADVLEIVRTKVDTMPEGTLEKLGISLDGTTPNGGAEGSARKPSDTQQRESVAISEDAKSRQLTKRPQKTPPGAKRLQVPQPGPSDSAAPQDTHNTQASAHNPSGSKHDFETVPKLPSLIRTPPARSNHGLTNVVIQASNSAQPKLAPQQTKMTLGQSSLATKYYRNHVGAGSISVSGSGSQASSAKKNSISSGQHDPSALPTLGHKASGKSHKGSVSPMRDAPKRPSRLAGVGQ</sequence>
<reference evidence="5 6" key="1">
    <citation type="submission" date="2019-05" db="EMBL/GenBank/DDBJ databases">
        <title>The compact genome of Giardia muris reveals important steps in the evolution of intestinal protozoan parasites.</title>
        <authorList>
            <person name="Xu F."/>
            <person name="Jimenez-Gonzalez A."/>
            <person name="Einarsson E."/>
            <person name="Astvaldsson A."/>
            <person name="Peirasmaki D."/>
            <person name="Eckmann L."/>
            <person name="Andersson J.O."/>
            <person name="Svard S.G."/>
            <person name="Jerlstrom-Hultqvist J."/>
        </authorList>
    </citation>
    <scope>NUCLEOTIDE SEQUENCE [LARGE SCALE GENOMIC DNA]</scope>
    <source>
        <strain evidence="5 6">Roberts-Thomson</strain>
    </source>
</reference>
<feature type="region of interest" description="Disordered" evidence="3">
    <location>
        <begin position="476"/>
        <end position="540"/>
    </location>
</feature>
<name>A0A4Z1SQ61_GIAMU</name>
<evidence type="ECO:0000313" key="6">
    <source>
        <dbReference type="Proteomes" id="UP000315496"/>
    </source>
</evidence>
<proteinExistence type="predicted"/>
<keyword evidence="5" id="KW-0418">Kinase</keyword>
<dbReference type="Proteomes" id="UP000315496">
    <property type="component" value="Chromosome 4"/>
</dbReference>
<organism evidence="5 6">
    <name type="scientific">Giardia muris</name>
    <dbReference type="NCBI Taxonomy" id="5742"/>
    <lineage>
        <taxon>Eukaryota</taxon>
        <taxon>Metamonada</taxon>
        <taxon>Diplomonadida</taxon>
        <taxon>Hexamitidae</taxon>
        <taxon>Giardiinae</taxon>
        <taxon>Giardia</taxon>
    </lineage>
</organism>
<keyword evidence="1" id="KW-0547">Nucleotide-binding</keyword>
<dbReference type="OrthoDB" id="2158884at2759"/>
<feature type="domain" description="Protein kinase" evidence="4">
    <location>
        <begin position="21"/>
        <end position="306"/>
    </location>
</feature>
<protein>
    <submittedName>
        <fullName evidence="5">Kinase, CMGC RCK/Long-flagella protein</fullName>
    </submittedName>
</protein>
<dbReference type="GO" id="GO:0005524">
    <property type="term" value="F:ATP binding"/>
    <property type="evidence" value="ECO:0007669"/>
    <property type="project" value="UniProtKB-KW"/>
</dbReference>
<feature type="region of interest" description="Disordered" evidence="3">
    <location>
        <begin position="327"/>
        <end position="417"/>
    </location>
</feature>
<feature type="compositionally biased region" description="Low complexity" evidence="3">
    <location>
        <begin position="476"/>
        <end position="491"/>
    </location>
</feature>
<dbReference type="FunFam" id="1.10.510.10:FF:001073">
    <property type="entry name" value="Long-flagella protein kinase, CMGC RCK"/>
    <property type="match status" value="1"/>
</dbReference>
<accession>A0A4Z1SQ61</accession>
<evidence type="ECO:0000256" key="3">
    <source>
        <dbReference type="SAM" id="MobiDB-lite"/>
    </source>
</evidence>
<dbReference type="SMART" id="SM00220">
    <property type="entry name" value="S_TKc"/>
    <property type="match status" value="1"/>
</dbReference>
<dbReference type="Gene3D" id="1.10.510.10">
    <property type="entry name" value="Transferase(Phosphotransferase) domain 1"/>
    <property type="match status" value="1"/>
</dbReference>
<comment type="caution">
    <text evidence="5">The sequence shown here is derived from an EMBL/GenBank/DDBJ whole genome shotgun (WGS) entry which is preliminary data.</text>
</comment>
<evidence type="ECO:0000256" key="1">
    <source>
        <dbReference type="ARBA" id="ARBA00022741"/>
    </source>
</evidence>
<evidence type="ECO:0000313" key="5">
    <source>
        <dbReference type="EMBL" id="TNJ27025.1"/>
    </source>
</evidence>
<dbReference type="Pfam" id="PF00069">
    <property type="entry name" value="Pkinase"/>
    <property type="match status" value="1"/>
</dbReference>
<dbReference type="EMBL" id="VDLU01000004">
    <property type="protein sequence ID" value="TNJ27025.1"/>
    <property type="molecule type" value="Genomic_DNA"/>
</dbReference>
<keyword evidence="5" id="KW-0808">Transferase</keyword>
<feature type="compositionally biased region" description="Basic and acidic residues" evidence="3">
    <location>
        <begin position="344"/>
        <end position="353"/>
    </location>
</feature>
<keyword evidence="5" id="KW-0282">Flagellum</keyword>
<dbReference type="VEuPathDB" id="GiardiaDB:GMRT_14641"/>
<dbReference type="GO" id="GO:0004672">
    <property type="term" value="F:protein kinase activity"/>
    <property type="evidence" value="ECO:0007669"/>
    <property type="project" value="InterPro"/>
</dbReference>
<dbReference type="InterPro" id="IPR011009">
    <property type="entry name" value="Kinase-like_dom_sf"/>
</dbReference>